<evidence type="ECO:0000313" key="9">
    <source>
        <dbReference type="EMBL" id="MCS3708420.1"/>
    </source>
</evidence>
<comment type="similarity">
    <text evidence="2">Belongs to the Gfo/Idh/MocA family. Glycosyl hydrolase 109 subfamily.</text>
</comment>
<dbReference type="Pfam" id="PF01408">
    <property type="entry name" value="GFO_IDH_MocA"/>
    <property type="match status" value="1"/>
</dbReference>
<reference evidence="11" key="1">
    <citation type="submission" date="2022-08" db="EMBL/GenBank/DDBJ databases">
        <title>Genomic Encyclopedia of Type Strains, Phase V (KMG-V): Genome sequencing to study the core and pangenomes of soil and plant-associated prokaryotes.</title>
        <authorList>
            <person name="Whitman W."/>
        </authorList>
    </citation>
    <scope>NUCLEOTIDE SEQUENCE</scope>
    <source>
        <strain evidence="10">SP2017</strain>
        <strain evidence="11">SP3026</strain>
        <strain evidence="9">SP3049</strain>
    </source>
</reference>
<proteinExistence type="inferred from homology"/>
<comment type="caution">
    <text evidence="11">The sequence shown here is derived from an EMBL/GenBank/DDBJ whole genome shotgun (WGS) entry which is preliminary data.</text>
</comment>
<dbReference type="SUPFAM" id="SSF51735">
    <property type="entry name" value="NAD(P)-binding Rossmann-fold domains"/>
    <property type="match status" value="1"/>
</dbReference>
<dbReference type="Proteomes" id="UP001155010">
    <property type="component" value="Unassembled WGS sequence"/>
</dbReference>
<dbReference type="Proteomes" id="UP001155144">
    <property type="component" value="Unassembled WGS sequence"/>
</dbReference>
<organism evidence="11 12">
    <name type="scientific">Salinibacter ruber</name>
    <dbReference type="NCBI Taxonomy" id="146919"/>
    <lineage>
        <taxon>Bacteria</taxon>
        <taxon>Pseudomonadati</taxon>
        <taxon>Rhodothermota</taxon>
        <taxon>Rhodothermia</taxon>
        <taxon>Rhodothermales</taxon>
        <taxon>Salinibacteraceae</taxon>
        <taxon>Salinibacter</taxon>
    </lineage>
</organism>
<evidence type="ECO:0000256" key="6">
    <source>
        <dbReference type="SAM" id="MobiDB-lite"/>
    </source>
</evidence>
<feature type="domain" description="Glycosyl hydrolase 109 C-terminal" evidence="8">
    <location>
        <begin position="174"/>
        <end position="348"/>
    </location>
</feature>
<name>A0A9X3AAC3_9BACT</name>
<dbReference type="InterPro" id="IPR036291">
    <property type="entry name" value="NAD(P)-bd_dom_sf"/>
</dbReference>
<gene>
    <name evidence="11" type="ORF">GGP45_003153</name>
    <name evidence="9" type="ORF">GGP61_000007</name>
    <name evidence="10" type="ORF">GGP83_001350</name>
</gene>
<dbReference type="InterPro" id="IPR049303">
    <property type="entry name" value="Glyco_hydro_109_C"/>
</dbReference>
<dbReference type="InterPro" id="IPR050463">
    <property type="entry name" value="Gfo/Idh/MocA_oxidrdct_glycsds"/>
</dbReference>
<dbReference type="Gene3D" id="3.40.50.720">
    <property type="entry name" value="NAD(P)-binding Rossmann-like Domain"/>
    <property type="match status" value="1"/>
</dbReference>
<dbReference type="PANTHER" id="PTHR43818:SF1">
    <property type="entry name" value="GLYCOSYL HYDROLASE FAMILY 109 PROTEIN"/>
    <property type="match status" value="1"/>
</dbReference>
<dbReference type="AlphaFoldDB" id="A0A9X3AAC3"/>
<dbReference type="Proteomes" id="UP001155057">
    <property type="component" value="Unassembled WGS sequence"/>
</dbReference>
<dbReference type="RefSeq" id="WP_118826985.1">
    <property type="nucleotide sequence ID" value="NZ_CALTSF010000007.1"/>
</dbReference>
<evidence type="ECO:0000256" key="1">
    <source>
        <dbReference type="ARBA" id="ARBA00001911"/>
    </source>
</evidence>
<dbReference type="Pfam" id="PF21252">
    <property type="entry name" value="Glyco_hydro_109_C"/>
    <property type="match status" value="1"/>
</dbReference>
<keyword evidence="3" id="KW-0378">Hydrolase</keyword>
<dbReference type="InterPro" id="IPR006311">
    <property type="entry name" value="TAT_signal"/>
</dbReference>
<evidence type="ECO:0000256" key="4">
    <source>
        <dbReference type="ARBA" id="ARBA00023027"/>
    </source>
</evidence>
<dbReference type="EMBL" id="JANUBL010000010">
    <property type="protein sequence ID" value="MCS4122786.1"/>
    <property type="molecule type" value="Genomic_DNA"/>
</dbReference>
<dbReference type="EMBL" id="JANUBB010000004">
    <property type="protein sequence ID" value="MCS3951408.1"/>
    <property type="molecule type" value="Genomic_DNA"/>
</dbReference>
<protein>
    <submittedName>
        <fullName evidence="11">Dehydrogenase</fullName>
    </submittedName>
</protein>
<dbReference type="SUPFAM" id="SSF55347">
    <property type="entry name" value="Glyceraldehyde-3-phosphate dehydrogenase-like, C-terminal domain"/>
    <property type="match status" value="1"/>
</dbReference>
<evidence type="ECO:0000256" key="3">
    <source>
        <dbReference type="ARBA" id="ARBA00022801"/>
    </source>
</evidence>
<keyword evidence="5" id="KW-0326">Glycosidase</keyword>
<comment type="cofactor">
    <cofactor evidence="1">
        <name>NAD(+)</name>
        <dbReference type="ChEBI" id="CHEBI:57540"/>
    </cofactor>
</comment>
<dbReference type="GO" id="GO:0016798">
    <property type="term" value="F:hydrolase activity, acting on glycosyl bonds"/>
    <property type="evidence" value="ECO:0007669"/>
    <property type="project" value="UniProtKB-KW"/>
</dbReference>
<dbReference type="Gene3D" id="3.30.360.10">
    <property type="entry name" value="Dihydrodipicolinate Reductase, domain 2"/>
    <property type="match status" value="1"/>
</dbReference>
<evidence type="ECO:0000259" key="7">
    <source>
        <dbReference type="Pfam" id="PF01408"/>
    </source>
</evidence>
<evidence type="ECO:0000313" key="10">
    <source>
        <dbReference type="EMBL" id="MCS3951408.1"/>
    </source>
</evidence>
<evidence type="ECO:0000256" key="5">
    <source>
        <dbReference type="ARBA" id="ARBA00023295"/>
    </source>
</evidence>
<dbReference type="PANTHER" id="PTHR43818">
    <property type="entry name" value="BCDNA.GH03377"/>
    <property type="match status" value="1"/>
</dbReference>
<dbReference type="InterPro" id="IPR000683">
    <property type="entry name" value="Gfo/Idh/MocA-like_OxRdtase_N"/>
</dbReference>
<evidence type="ECO:0000256" key="2">
    <source>
        <dbReference type="ARBA" id="ARBA00009329"/>
    </source>
</evidence>
<sequence length="445" mass="49257">MSDSMDRRSFLQTTAAAGLGVSLAPFSGFRQARDESVRLGLIGVGARGTSHLRGLIQRDDVKIPAVCDVKSENLNRALDLVQQSGRPRPEGYGEGDRAYRGLLSRSDLDGVLIATPWLWHVPMAVEAMEAGLFVGLEVPAATTVEGCWDLVHTAERTGSHCMFLENVCYRRDVMAVLKMVREGLFGEPIHCRCGYQHSLLPYLFDENTSFGPGTGSVSSWRTEHHTKRNGDLYTTHGIGPVAHWLDINSGNRFERLTSTATKARGLHDHIVEEGGTDHPKADTNFAKGDVVTSTITTANGESIVMTHDTSLPRPYSLGFRMQGTDGLWTVDNQSVHVEGRSPAHRWEDWKQYQNEFDADLWSRYEEAAEGSGHGGMDYFVRNALVESIKRDVAPPIDVYDAATWSVLSPLSERSIEQGGEPVAIPDFTDGRWMTDERSFDPDAEF</sequence>
<feature type="domain" description="Gfo/Idh/MocA-like oxidoreductase N-terminal" evidence="7">
    <location>
        <begin position="38"/>
        <end position="162"/>
    </location>
</feature>
<feature type="region of interest" description="Disordered" evidence="6">
    <location>
        <begin position="418"/>
        <end position="445"/>
    </location>
</feature>
<evidence type="ECO:0000313" key="11">
    <source>
        <dbReference type="EMBL" id="MCS4122786.1"/>
    </source>
</evidence>
<dbReference type="GeneID" id="83728957"/>
<feature type="compositionally biased region" description="Basic and acidic residues" evidence="6">
    <location>
        <begin position="428"/>
        <end position="445"/>
    </location>
</feature>
<dbReference type="EMBL" id="JANUAE010000001">
    <property type="protein sequence ID" value="MCS3708420.1"/>
    <property type="molecule type" value="Genomic_DNA"/>
</dbReference>
<keyword evidence="4" id="KW-0520">NAD</keyword>
<evidence type="ECO:0000313" key="12">
    <source>
        <dbReference type="Proteomes" id="UP001155144"/>
    </source>
</evidence>
<dbReference type="GO" id="GO:0000166">
    <property type="term" value="F:nucleotide binding"/>
    <property type="evidence" value="ECO:0007669"/>
    <property type="project" value="InterPro"/>
</dbReference>
<accession>A0A9X3AAC3</accession>
<dbReference type="PROSITE" id="PS51318">
    <property type="entry name" value="TAT"/>
    <property type="match status" value="1"/>
</dbReference>
<evidence type="ECO:0000259" key="8">
    <source>
        <dbReference type="Pfam" id="PF21252"/>
    </source>
</evidence>